<organism evidence="1 2">
    <name type="scientific">Cohnella candidum</name>
    <dbReference type="NCBI Taxonomy" id="2674991"/>
    <lineage>
        <taxon>Bacteria</taxon>
        <taxon>Bacillati</taxon>
        <taxon>Bacillota</taxon>
        <taxon>Bacilli</taxon>
        <taxon>Bacillales</taxon>
        <taxon>Paenibacillaceae</taxon>
        <taxon>Cohnella</taxon>
    </lineage>
</organism>
<protein>
    <recommendedName>
        <fullName evidence="3">Flagellar protein</fullName>
    </recommendedName>
</protein>
<reference evidence="1 2" key="1">
    <citation type="submission" date="2018-10" db="EMBL/GenBank/DDBJ databases">
        <title>Genome Sequence of Cohnella sp.</title>
        <authorList>
            <person name="Srinivasan S."/>
            <person name="Kim M.K."/>
        </authorList>
    </citation>
    <scope>NUCLEOTIDE SEQUENCE [LARGE SCALE GENOMIC DNA]</scope>
    <source>
        <strain evidence="1 2">18JY8-7</strain>
    </source>
</reference>
<evidence type="ECO:0008006" key="3">
    <source>
        <dbReference type="Google" id="ProtNLM"/>
    </source>
</evidence>
<accession>A0A3G3K4R1</accession>
<evidence type="ECO:0000313" key="2">
    <source>
        <dbReference type="Proteomes" id="UP000269097"/>
    </source>
</evidence>
<dbReference type="EMBL" id="CP033433">
    <property type="protein sequence ID" value="AYQ75483.1"/>
    <property type="molecule type" value="Genomic_DNA"/>
</dbReference>
<dbReference type="AlphaFoldDB" id="A0A3G3K4R1"/>
<name>A0A3G3K4R1_9BACL</name>
<dbReference type="Proteomes" id="UP000269097">
    <property type="component" value="Chromosome"/>
</dbReference>
<gene>
    <name evidence="1" type="ORF">EAV92_04130</name>
</gene>
<sequence>MDLLNIAHCPSCGKVYQKNLRNLCAACQAEEDRQFESAERALLRNRQYDNESLSDAAGVPQEKIRSWIRAGKIRLQQYPNLTDQCDLCQAPIRAGHLCNACSMRIKTDLANTLEQERLMKERLRSANAYISKK</sequence>
<keyword evidence="2" id="KW-1185">Reference proteome</keyword>
<dbReference type="KEGG" id="coh:EAV92_04130"/>
<proteinExistence type="predicted"/>
<evidence type="ECO:0000313" key="1">
    <source>
        <dbReference type="EMBL" id="AYQ75483.1"/>
    </source>
</evidence>